<dbReference type="Proteomes" id="UP000254387">
    <property type="component" value="Unassembled WGS sequence"/>
</dbReference>
<evidence type="ECO:0000256" key="2">
    <source>
        <dbReference type="ARBA" id="ARBA00022448"/>
    </source>
</evidence>
<evidence type="ECO:0000256" key="7">
    <source>
        <dbReference type="SAM" id="MobiDB-lite"/>
    </source>
</evidence>
<keyword evidence="5 8" id="KW-1133">Transmembrane helix</keyword>
<name>A0A378BC82_KLEPN</name>
<sequence>MATRRQPLNLRGLMPGLFAATLLCAVALAAFLALWFSGPGAGWQSVFSDSYLWHVVRFSFWQASLSALISVGPAIFLARALYRRRFPGRTLLLRLCAMTLILPVLVAVFGILSVYGRQGWLASLFHALGWQWEFSPYGLQGILLAHVFFNMPMATRCCCRRWRTFPASSGKLPPSLACAAMPSSASSNGRGCAGTFPPSPR</sequence>
<keyword evidence="3" id="KW-1003">Cell membrane</keyword>
<organism evidence="9 10">
    <name type="scientific">Klebsiella pneumoniae</name>
    <dbReference type="NCBI Taxonomy" id="573"/>
    <lineage>
        <taxon>Bacteria</taxon>
        <taxon>Pseudomonadati</taxon>
        <taxon>Pseudomonadota</taxon>
        <taxon>Gammaproteobacteria</taxon>
        <taxon>Enterobacterales</taxon>
        <taxon>Enterobacteriaceae</taxon>
        <taxon>Klebsiella/Raoultella group</taxon>
        <taxon>Klebsiella</taxon>
        <taxon>Klebsiella pneumoniae complex</taxon>
    </lineage>
</organism>
<evidence type="ECO:0000313" key="9">
    <source>
        <dbReference type="EMBL" id="STV35528.1"/>
    </source>
</evidence>
<dbReference type="Gene3D" id="1.10.3720.10">
    <property type="entry name" value="MetI-like"/>
    <property type="match status" value="1"/>
</dbReference>
<accession>A0A378BC82</accession>
<comment type="subcellular location">
    <subcellularLocation>
        <location evidence="1">Cell membrane</location>
        <topology evidence="1">Multi-pass membrane protein</topology>
    </subcellularLocation>
</comment>
<evidence type="ECO:0000313" key="10">
    <source>
        <dbReference type="Proteomes" id="UP000254387"/>
    </source>
</evidence>
<keyword evidence="2" id="KW-0813">Transport</keyword>
<keyword evidence="6 8" id="KW-0472">Membrane</keyword>
<evidence type="ECO:0000256" key="8">
    <source>
        <dbReference type="SAM" id="Phobius"/>
    </source>
</evidence>
<dbReference type="SUPFAM" id="SSF161098">
    <property type="entry name" value="MetI-like"/>
    <property type="match status" value="1"/>
</dbReference>
<dbReference type="PANTHER" id="PTHR30183:SF9">
    <property type="entry name" value="THIAMINE TRANSPORT SYSTEM PERMEASE PROTEIN THIP"/>
    <property type="match status" value="1"/>
</dbReference>
<evidence type="ECO:0000256" key="1">
    <source>
        <dbReference type="ARBA" id="ARBA00004651"/>
    </source>
</evidence>
<gene>
    <name evidence="9" type="ORF">NCTC5053_04281</name>
</gene>
<protein>
    <submittedName>
        <fullName evidence="9">Thiamin ABC transporter transmembrane protein</fullName>
    </submittedName>
</protein>
<reference evidence="9 10" key="1">
    <citation type="submission" date="2018-06" db="EMBL/GenBank/DDBJ databases">
        <authorList>
            <consortium name="Pathogen Informatics"/>
            <person name="Doyle S."/>
        </authorList>
    </citation>
    <scope>NUCLEOTIDE SEQUENCE [LARGE SCALE GENOMIC DNA]</scope>
    <source>
        <strain evidence="9 10">NCTC5053</strain>
    </source>
</reference>
<feature type="transmembrane region" description="Helical" evidence="8">
    <location>
        <begin position="134"/>
        <end position="153"/>
    </location>
</feature>
<feature type="transmembrane region" description="Helical" evidence="8">
    <location>
        <begin position="91"/>
        <end position="114"/>
    </location>
</feature>
<dbReference type="GO" id="GO:0005886">
    <property type="term" value="C:plasma membrane"/>
    <property type="evidence" value="ECO:0007669"/>
    <property type="project" value="UniProtKB-SubCell"/>
</dbReference>
<feature type="region of interest" description="Disordered" evidence="7">
    <location>
        <begin position="182"/>
        <end position="201"/>
    </location>
</feature>
<evidence type="ECO:0000256" key="5">
    <source>
        <dbReference type="ARBA" id="ARBA00022989"/>
    </source>
</evidence>
<evidence type="ECO:0000256" key="6">
    <source>
        <dbReference type="ARBA" id="ARBA00023136"/>
    </source>
</evidence>
<feature type="transmembrane region" description="Helical" evidence="8">
    <location>
        <begin position="58"/>
        <end position="79"/>
    </location>
</feature>
<keyword evidence="4 8" id="KW-0812">Transmembrane</keyword>
<dbReference type="AlphaFoldDB" id="A0A378BC82"/>
<evidence type="ECO:0000256" key="4">
    <source>
        <dbReference type="ARBA" id="ARBA00022692"/>
    </source>
</evidence>
<evidence type="ECO:0000256" key="3">
    <source>
        <dbReference type="ARBA" id="ARBA00022475"/>
    </source>
</evidence>
<dbReference type="EMBL" id="UGMN01000004">
    <property type="protein sequence ID" value="STV35528.1"/>
    <property type="molecule type" value="Genomic_DNA"/>
</dbReference>
<dbReference type="InterPro" id="IPR035906">
    <property type="entry name" value="MetI-like_sf"/>
</dbReference>
<proteinExistence type="predicted"/>
<dbReference type="PANTHER" id="PTHR30183">
    <property type="entry name" value="MOLYBDENUM TRANSPORT SYSTEM PERMEASE PROTEIN MODB"/>
    <property type="match status" value="1"/>
</dbReference>